<dbReference type="EMBL" id="OZ026884">
    <property type="protein sequence ID" value="CAL1241604.1"/>
    <property type="molecule type" value="Genomic_DNA"/>
</dbReference>
<name>A0ABM9NLS7_9GAMM</name>
<accession>A0ABM9NLS7</accession>
<evidence type="ECO:0000313" key="2">
    <source>
        <dbReference type="EMBL" id="CAL1241604.1"/>
    </source>
</evidence>
<evidence type="ECO:0000313" key="3">
    <source>
        <dbReference type="Proteomes" id="UP001497493"/>
    </source>
</evidence>
<reference evidence="2 3" key="1">
    <citation type="submission" date="2024-04" db="EMBL/GenBank/DDBJ databases">
        <authorList>
            <person name="Cremers G."/>
        </authorList>
    </citation>
    <scope>NUCLEOTIDE SEQUENCE [LARGE SCALE GENOMIC DNA]</scope>
    <source>
        <strain evidence="2">MeCH1-AG</strain>
    </source>
</reference>
<gene>
    <name evidence="2" type="ORF">MECH1_V1_2828</name>
</gene>
<organism evidence="2 3">
    <name type="scientific">Candidatus Methylocalor cossyra</name>
    <dbReference type="NCBI Taxonomy" id="3108543"/>
    <lineage>
        <taxon>Bacteria</taxon>
        <taxon>Pseudomonadati</taxon>
        <taxon>Pseudomonadota</taxon>
        <taxon>Gammaproteobacteria</taxon>
        <taxon>Methylococcales</taxon>
        <taxon>Methylococcaceae</taxon>
        <taxon>Candidatus Methylocalor</taxon>
    </lineage>
</organism>
<dbReference type="RefSeq" id="WP_348758108.1">
    <property type="nucleotide sequence ID" value="NZ_OZ026884.1"/>
</dbReference>
<proteinExistence type="predicted"/>
<evidence type="ECO:0000256" key="1">
    <source>
        <dbReference type="SAM" id="Phobius"/>
    </source>
</evidence>
<protein>
    <recommendedName>
        <fullName evidence="4">Phosphatidylglycerol/phosphatidylinositol transfer protein</fullName>
    </recommendedName>
</protein>
<keyword evidence="1" id="KW-0472">Membrane</keyword>
<keyword evidence="1" id="KW-0812">Transmembrane</keyword>
<dbReference type="Proteomes" id="UP001497493">
    <property type="component" value="Chromosome"/>
</dbReference>
<keyword evidence="3" id="KW-1185">Reference proteome</keyword>
<sequence>MMGSRALYHSLVILLGAYYLAVLAMALNPRVSEWYRRYYLSGETDLTPTAIARLAPITPGAVLSFRSEILGFDGWAAPKKARWSLGTQPRIVFQVAEGDGRRLSGHLRLEFNTLGTQRVQIALNGTPIHDHTYTCPPQGESITFCPVTADIRFPPSLVMPGQNDLGFHLPDARLVPVDGRVLAIAFKSLTLD</sequence>
<evidence type="ECO:0008006" key="4">
    <source>
        <dbReference type="Google" id="ProtNLM"/>
    </source>
</evidence>
<keyword evidence="1" id="KW-1133">Transmembrane helix</keyword>
<feature type="transmembrane region" description="Helical" evidence="1">
    <location>
        <begin position="6"/>
        <end position="27"/>
    </location>
</feature>